<comment type="catalytic activity">
    <reaction evidence="1 5">
        <text>3'-dephospho-CoA + ATP = 2'-(5''-triphospho-alpha-D-ribosyl)-3'-dephospho-CoA + adenine</text>
        <dbReference type="Rhea" id="RHEA:15117"/>
        <dbReference type="ChEBI" id="CHEBI:16708"/>
        <dbReference type="ChEBI" id="CHEBI:30616"/>
        <dbReference type="ChEBI" id="CHEBI:57328"/>
        <dbReference type="ChEBI" id="CHEBI:61378"/>
        <dbReference type="EC" id="2.4.2.52"/>
    </reaction>
</comment>
<evidence type="ECO:0000256" key="4">
    <source>
        <dbReference type="ARBA" id="ARBA00022840"/>
    </source>
</evidence>
<evidence type="ECO:0000313" key="6">
    <source>
        <dbReference type="EMBL" id="TGY15778.1"/>
    </source>
</evidence>
<evidence type="ECO:0000256" key="1">
    <source>
        <dbReference type="ARBA" id="ARBA00001210"/>
    </source>
</evidence>
<evidence type="ECO:0000256" key="5">
    <source>
        <dbReference type="HAMAP-Rule" id="MF_00397"/>
    </source>
</evidence>
<dbReference type="Gene3D" id="1.10.4200.10">
    <property type="entry name" value="Triphosphoribosyl-dephospho-CoA protein"/>
    <property type="match status" value="1"/>
</dbReference>
<keyword evidence="2 5" id="KW-0808">Transferase</keyword>
<name>A0A4S2BLQ4_9LACO</name>
<proteinExistence type="inferred from homology"/>
<keyword evidence="6" id="KW-0328">Glycosyltransferase</keyword>
<dbReference type="InterPro" id="IPR017551">
    <property type="entry name" value="TriPribosyl-deP-CoA_syn_CitG"/>
</dbReference>
<dbReference type="GO" id="GO:0005524">
    <property type="term" value="F:ATP binding"/>
    <property type="evidence" value="ECO:0007669"/>
    <property type="project" value="UniProtKB-KW"/>
</dbReference>
<dbReference type="GO" id="GO:0016757">
    <property type="term" value="F:glycosyltransferase activity"/>
    <property type="evidence" value="ECO:0007669"/>
    <property type="project" value="UniProtKB-KW"/>
</dbReference>
<keyword evidence="4 5" id="KW-0067">ATP-binding</keyword>
<dbReference type="NCBIfam" id="TIGR03125">
    <property type="entry name" value="citrate_citG"/>
    <property type="match status" value="1"/>
</dbReference>
<organism evidence="6 7">
    <name type="scientific">Lactobacillus intestinalis</name>
    <dbReference type="NCBI Taxonomy" id="151781"/>
    <lineage>
        <taxon>Bacteria</taxon>
        <taxon>Bacillati</taxon>
        <taxon>Bacillota</taxon>
        <taxon>Bacilli</taxon>
        <taxon>Lactobacillales</taxon>
        <taxon>Lactobacillaceae</taxon>
        <taxon>Lactobacillus</taxon>
    </lineage>
</organism>
<reference evidence="6 7" key="1">
    <citation type="submission" date="2019-04" db="EMBL/GenBank/DDBJ databases">
        <title>Microbes associate with the intestines of laboratory mice.</title>
        <authorList>
            <person name="Navarre W."/>
            <person name="Wong E."/>
            <person name="Huang K."/>
            <person name="Tropini C."/>
            <person name="Ng K."/>
            <person name="Yu B."/>
        </authorList>
    </citation>
    <scope>NUCLEOTIDE SEQUENCE [LARGE SCALE GENOMIC DNA]</scope>
    <source>
        <strain evidence="6 7">NM61_E11</strain>
    </source>
</reference>
<keyword evidence="3 5" id="KW-0547">Nucleotide-binding</keyword>
<dbReference type="EC" id="2.4.2.52" evidence="5"/>
<sequence length="274" mass="30757">MIKEIVDNALKALLYEAVTLPKPGLVDPVDQGSHPDMDIYTFIDSSVALAPYLNKAAQIGEEFKGYDLTQMFQKLRQEGILAEIEMLRATQAVNTHKGAIFSLGIFVCAQSYAKKHEQDVFEVVKKMCRGLIHHDLITLNRKHLTAGEEQYVKYQIGGVRELAEGGYPIVRDVSLPYLKMSQGTINQRLLDTLMKIASQADDTTFVKRAQGRQKLAWLHETSEKFLNLGGSKTQAGMQFLKEENVIFKEHNYTIGGCADLLIVTIFMALEENCL</sequence>
<dbReference type="AlphaFoldDB" id="A0A4S2BLQ4"/>
<dbReference type="PANTHER" id="PTHR30201:SF2">
    <property type="entry name" value="2-(5''-TRIPHOSPHORIBOSYL)-3'-DEPHOSPHOCOENZYME-A SYNTHASE"/>
    <property type="match status" value="1"/>
</dbReference>
<dbReference type="GO" id="GO:0046917">
    <property type="term" value="F:triphosphoribosyl-dephospho-CoA synthase activity"/>
    <property type="evidence" value="ECO:0007669"/>
    <property type="project" value="UniProtKB-UniRule"/>
</dbReference>
<dbReference type="InterPro" id="IPR002736">
    <property type="entry name" value="CitG"/>
</dbReference>
<protein>
    <recommendedName>
        <fullName evidence="5">Probable 2-(5''-triphosphoribosyl)-3'-dephosphocoenzyme-A synthase</fullName>
        <shortName evidence="5">2-(5''-triphosphoribosyl)-3'-dephospho-CoA synthase</shortName>
        <ecNumber evidence="5">2.4.2.52</ecNumber>
    </recommendedName>
</protein>
<dbReference type="RefSeq" id="WP_135960489.1">
    <property type="nucleotide sequence ID" value="NZ_AQFR02000003.1"/>
</dbReference>
<evidence type="ECO:0000256" key="2">
    <source>
        <dbReference type="ARBA" id="ARBA00022679"/>
    </source>
</evidence>
<comment type="similarity">
    <text evidence="5">Belongs to the CitG/MdcB family.</text>
</comment>
<comment type="caution">
    <text evidence="6">The sequence shown here is derived from an EMBL/GenBank/DDBJ whole genome shotgun (WGS) entry which is preliminary data.</text>
</comment>
<gene>
    <name evidence="5" type="primary">citG</name>
    <name evidence="6" type="ORF">E5351_04670</name>
</gene>
<dbReference type="HAMAP" id="MF_00397">
    <property type="entry name" value="CitG"/>
    <property type="match status" value="1"/>
</dbReference>
<evidence type="ECO:0000256" key="3">
    <source>
        <dbReference type="ARBA" id="ARBA00022741"/>
    </source>
</evidence>
<evidence type="ECO:0000313" key="7">
    <source>
        <dbReference type="Proteomes" id="UP000309117"/>
    </source>
</evidence>
<dbReference type="GO" id="GO:0051191">
    <property type="term" value="P:prosthetic group biosynthetic process"/>
    <property type="evidence" value="ECO:0007669"/>
    <property type="project" value="TreeGrafter"/>
</dbReference>
<dbReference type="NCBIfam" id="NF002315">
    <property type="entry name" value="PRK01237.1"/>
    <property type="match status" value="1"/>
</dbReference>
<dbReference type="Proteomes" id="UP000309117">
    <property type="component" value="Unassembled WGS sequence"/>
</dbReference>
<accession>A0A4S2BLQ4</accession>
<dbReference type="Pfam" id="PF01874">
    <property type="entry name" value="CitG"/>
    <property type="match status" value="1"/>
</dbReference>
<dbReference type="PANTHER" id="PTHR30201">
    <property type="entry name" value="TRIPHOSPHORIBOSYL-DEPHOSPHO-COA SYNTHASE"/>
    <property type="match status" value="1"/>
</dbReference>
<dbReference type="EMBL" id="SRYV01000007">
    <property type="protein sequence ID" value="TGY15778.1"/>
    <property type="molecule type" value="Genomic_DNA"/>
</dbReference>